<dbReference type="RefSeq" id="WP_344612241.1">
    <property type="nucleotide sequence ID" value="NZ_BAAARV010000019.1"/>
</dbReference>
<keyword evidence="3" id="KW-1003">Cell membrane</keyword>
<reference evidence="12" key="1">
    <citation type="journal article" date="2019" name="Int. J. Syst. Evol. Microbiol.">
        <title>The Global Catalogue of Microorganisms (GCM) 10K type strain sequencing project: providing services to taxonomists for standard genome sequencing and annotation.</title>
        <authorList>
            <consortium name="The Broad Institute Genomics Platform"/>
            <consortium name="The Broad Institute Genome Sequencing Center for Infectious Disease"/>
            <person name="Wu L."/>
            <person name="Ma J."/>
        </authorList>
    </citation>
    <scope>NUCLEOTIDE SEQUENCE [LARGE SCALE GENOMIC DNA]</scope>
    <source>
        <strain evidence="12">JCM 3272</strain>
    </source>
</reference>
<dbReference type="InterPro" id="IPR027417">
    <property type="entry name" value="P-loop_NTPase"/>
</dbReference>
<dbReference type="PROSITE" id="PS50893">
    <property type="entry name" value="ABC_TRANSPORTER_2"/>
    <property type="match status" value="1"/>
</dbReference>
<dbReference type="SUPFAM" id="SSF52540">
    <property type="entry name" value="P-loop containing nucleoside triphosphate hydrolases"/>
    <property type="match status" value="1"/>
</dbReference>
<evidence type="ECO:0000313" key="11">
    <source>
        <dbReference type="EMBL" id="GAA2339894.1"/>
    </source>
</evidence>
<evidence type="ECO:0000259" key="10">
    <source>
        <dbReference type="PROSITE" id="PS50893"/>
    </source>
</evidence>
<feature type="transmembrane region" description="Helical" evidence="9">
    <location>
        <begin position="90"/>
        <end position="110"/>
    </location>
</feature>
<evidence type="ECO:0000256" key="5">
    <source>
        <dbReference type="ARBA" id="ARBA00022741"/>
    </source>
</evidence>
<evidence type="ECO:0000256" key="3">
    <source>
        <dbReference type="ARBA" id="ARBA00022475"/>
    </source>
</evidence>
<evidence type="ECO:0000256" key="7">
    <source>
        <dbReference type="ARBA" id="ARBA00022989"/>
    </source>
</evidence>
<feature type="transmembrane region" description="Helical" evidence="9">
    <location>
        <begin position="6"/>
        <end position="25"/>
    </location>
</feature>
<dbReference type="InterPro" id="IPR043428">
    <property type="entry name" value="LivM-like"/>
</dbReference>
<feature type="transmembrane region" description="Helical" evidence="9">
    <location>
        <begin position="242"/>
        <end position="264"/>
    </location>
</feature>
<evidence type="ECO:0000256" key="6">
    <source>
        <dbReference type="ARBA" id="ARBA00022840"/>
    </source>
</evidence>
<dbReference type="InterPro" id="IPR032823">
    <property type="entry name" value="BCA_ABC_TP_C"/>
</dbReference>
<keyword evidence="7 9" id="KW-1133">Transmembrane helix</keyword>
<dbReference type="PANTHER" id="PTHR45772">
    <property type="entry name" value="CONSERVED COMPONENT OF ABC TRANSPORTER FOR NATURAL AMINO ACIDS-RELATED"/>
    <property type="match status" value="1"/>
</dbReference>
<organism evidence="11 12">
    <name type="scientific">Dactylosporangium salmoneum</name>
    <dbReference type="NCBI Taxonomy" id="53361"/>
    <lineage>
        <taxon>Bacteria</taxon>
        <taxon>Bacillati</taxon>
        <taxon>Actinomycetota</taxon>
        <taxon>Actinomycetes</taxon>
        <taxon>Micromonosporales</taxon>
        <taxon>Micromonosporaceae</taxon>
        <taxon>Dactylosporangium</taxon>
    </lineage>
</organism>
<protein>
    <submittedName>
        <fullName evidence="11">Branched-chain amino acid ABC transporter ATP-binding protein/permease</fullName>
    </submittedName>
</protein>
<evidence type="ECO:0000256" key="1">
    <source>
        <dbReference type="ARBA" id="ARBA00004651"/>
    </source>
</evidence>
<dbReference type="Gene3D" id="3.40.50.300">
    <property type="entry name" value="P-loop containing nucleotide triphosphate hydrolases"/>
    <property type="match status" value="1"/>
</dbReference>
<dbReference type="Pfam" id="PF02653">
    <property type="entry name" value="BPD_transp_2"/>
    <property type="match status" value="1"/>
</dbReference>
<dbReference type="CDD" id="cd06581">
    <property type="entry name" value="TM_PBP1_LivM_like"/>
    <property type="match status" value="1"/>
</dbReference>
<evidence type="ECO:0000313" key="12">
    <source>
        <dbReference type="Proteomes" id="UP001501444"/>
    </source>
</evidence>
<feature type="transmembrane region" description="Helical" evidence="9">
    <location>
        <begin position="61"/>
        <end position="83"/>
    </location>
</feature>
<feature type="transmembrane region" description="Helical" evidence="9">
    <location>
        <begin position="204"/>
        <end position="222"/>
    </location>
</feature>
<dbReference type="InterPro" id="IPR001851">
    <property type="entry name" value="ABC_transp_permease"/>
</dbReference>
<dbReference type="InterPro" id="IPR051120">
    <property type="entry name" value="ABC_AA/LPS_Transport"/>
</dbReference>
<dbReference type="CDD" id="cd03219">
    <property type="entry name" value="ABC_Mj1267_LivG_branched"/>
    <property type="match status" value="1"/>
</dbReference>
<feature type="domain" description="ABC transporter" evidence="10">
    <location>
        <begin position="311"/>
        <end position="547"/>
    </location>
</feature>
<keyword evidence="6 11" id="KW-0067">ATP-binding</keyword>
<gene>
    <name evidence="11" type="ORF">GCM10010170_022410</name>
</gene>
<keyword evidence="12" id="KW-1185">Reference proteome</keyword>
<keyword evidence="2" id="KW-0813">Transport</keyword>
<dbReference type="InterPro" id="IPR003593">
    <property type="entry name" value="AAA+_ATPase"/>
</dbReference>
<evidence type="ECO:0000256" key="4">
    <source>
        <dbReference type="ARBA" id="ARBA00022692"/>
    </source>
</evidence>
<dbReference type="SMART" id="SM00382">
    <property type="entry name" value="AAA"/>
    <property type="match status" value="1"/>
</dbReference>
<feature type="transmembrane region" description="Helical" evidence="9">
    <location>
        <begin position="122"/>
        <end position="145"/>
    </location>
</feature>
<keyword evidence="8 9" id="KW-0472">Membrane</keyword>
<keyword evidence="5" id="KW-0547">Nucleotide-binding</keyword>
<comment type="caution">
    <text evidence="11">The sequence shown here is derived from an EMBL/GenBank/DDBJ whole genome shotgun (WGS) entry which is preliminary data.</text>
</comment>
<dbReference type="Pfam" id="PF12399">
    <property type="entry name" value="BCA_ABC_TP_C"/>
    <property type="match status" value="1"/>
</dbReference>
<comment type="subcellular location">
    <subcellularLocation>
        <location evidence="1">Cell membrane</location>
        <topology evidence="1">Multi-pass membrane protein</topology>
    </subcellularLocation>
</comment>
<proteinExistence type="predicted"/>
<dbReference type="Pfam" id="PF00005">
    <property type="entry name" value="ABC_tran"/>
    <property type="match status" value="1"/>
</dbReference>
<keyword evidence="4 9" id="KW-0812">Transmembrane</keyword>
<feature type="transmembrane region" description="Helical" evidence="9">
    <location>
        <begin position="32"/>
        <end position="55"/>
    </location>
</feature>
<dbReference type="Proteomes" id="UP001501444">
    <property type="component" value="Unassembled WGS sequence"/>
</dbReference>
<evidence type="ECO:0000256" key="2">
    <source>
        <dbReference type="ARBA" id="ARBA00022448"/>
    </source>
</evidence>
<dbReference type="GO" id="GO:0005524">
    <property type="term" value="F:ATP binding"/>
    <property type="evidence" value="ECO:0007669"/>
    <property type="project" value="UniProtKB-KW"/>
</dbReference>
<evidence type="ECO:0000256" key="8">
    <source>
        <dbReference type="ARBA" id="ARBA00023136"/>
    </source>
</evidence>
<name>A0ABP5SVV4_9ACTN</name>
<dbReference type="EMBL" id="BAAARV010000019">
    <property type="protein sequence ID" value="GAA2339894.1"/>
    <property type="molecule type" value="Genomic_DNA"/>
</dbReference>
<dbReference type="InterPro" id="IPR003439">
    <property type="entry name" value="ABC_transporter-like_ATP-bd"/>
</dbReference>
<evidence type="ECO:0000256" key="9">
    <source>
        <dbReference type="SAM" id="Phobius"/>
    </source>
</evidence>
<accession>A0ABP5SVV4</accession>
<sequence length="561" mass="57926">MIDFGILISPAFLISALITALGGYSQYVVQRAGFFSTAPAAFIAIGAYSSTYAIMTWHLPVVVAVLGAALLTAVTGALLGMLVGRLRGAYVAIATLSVVLVVQQIAMVWTPVTGGALGITNIPVWATLPVLVGLTAAVLVAVTVYEVSRPGRQQAAMRMDEVAAASTGVNVARGGVIASAFSGAIGGVAGAALAGNQFAIEPTGFGFGLVVSLLCAVVVGGYRSPLGPVLGSLVVVGLPLLLSSYALVAGTVVGLLTVLILLFFPRGLAGVIPLTAESVAGAARALLRRGDGTAGEPGEGPSLLARRTGDLSAVSIARAYGSVRAVQDVSLHIRPGQVVGLIGPNGAGKTSVINLLAGVSALDAGDLKLGGRDIARLPSYRLARAGVTRTFQACRLFPEMTVRQNVMMGAISARDRHQRRRLPDEAATTVALRTVGYQGSVHRRADELSYADQRRVEIARALAAEPTFVLLDEPAAGMTAPEADDLGAVLRAISALGIGVLVIDHNVNWVFSICEHVSVQHLGRLIAAGPPDTVRRDKVVIDAYTGTSGSEDLEEDARARR</sequence>